<reference evidence="9" key="1">
    <citation type="journal article" date="2022" name="bioRxiv">
        <title>Sequencing and chromosome-scale assembly of the giantPleurodeles waltlgenome.</title>
        <authorList>
            <person name="Brown T."/>
            <person name="Elewa A."/>
            <person name="Iarovenko S."/>
            <person name="Subramanian E."/>
            <person name="Araus A.J."/>
            <person name="Petzold A."/>
            <person name="Susuki M."/>
            <person name="Suzuki K.-i.T."/>
            <person name="Hayashi T."/>
            <person name="Toyoda A."/>
            <person name="Oliveira C."/>
            <person name="Osipova E."/>
            <person name="Leigh N.D."/>
            <person name="Simon A."/>
            <person name="Yun M.H."/>
        </authorList>
    </citation>
    <scope>NUCLEOTIDE SEQUENCE</scope>
    <source>
        <strain evidence="9">20211129_DDA</strain>
        <tissue evidence="9">Liver</tissue>
    </source>
</reference>
<feature type="transmembrane region" description="Helical" evidence="6">
    <location>
        <begin position="1044"/>
        <end position="1066"/>
    </location>
</feature>
<feature type="region of interest" description="Disordered" evidence="5">
    <location>
        <begin position="418"/>
        <end position="520"/>
    </location>
</feature>
<feature type="compositionally biased region" description="Polar residues" evidence="5">
    <location>
        <begin position="245"/>
        <end position="261"/>
    </location>
</feature>
<feature type="compositionally biased region" description="Acidic residues" evidence="5">
    <location>
        <begin position="509"/>
        <end position="519"/>
    </location>
</feature>
<feature type="transmembrane region" description="Helical" evidence="6">
    <location>
        <begin position="1133"/>
        <end position="1157"/>
    </location>
</feature>
<evidence type="ECO:0000313" key="10">
    <source>
        <dbReference type="Proteomes" id="UP001066276"/>
    </source>
</evidence>
<feature type="compositionally biased region" description="Basic and acidic residues" evidence="5">
    <location>
        <begin position="64"/>
        <end position="111"/>
    </location>
</feature>
<feature type="compositionally biased region" description="Basic and acidic residues" evidence="5">
    <location>
        <begin position="31"/>
        <end position="53"/>
    </location>
</feature>
<sequence>MKEKGVIKEKDTTLREKKQKRVRSGVSSKGGRTEEIIKQDDKGKNSSKKEEGKAVTGLKWLKIPGEKKKKDSKEAEDKKAQVEEELVKKKVGKEKAKKGQGEEELKEKVHREKGIREIKTKNNVKEKVWKEKEILRKGEEKLKNVGEEEKPKKERRKETIRKEGHRKADIGKRESRTVEELKKDRDLEQEQKMVMRKVKEAEKKRGKEDREKEKETKKNGMIQKEEKTERSAPSQHISQKMPPGLTSSAPGSMQYTDSSGYRASKDGHSLRSSSKAMKDKGAEKKLTSGKTSWVKSGTIQWEEPATKKPSRNWTPEESGRRTKKLKAPGVKKTRMKVRNMSANAKTREKQSYRQRMPVEPTDSEELQSALEGSGARQSTEQPDPKFIIWDGNYGKYEEDEEYYYFIIEEMEEGKALPPPIFGGKQLKQPMTGVPKKMDEIEESTVGESTEEDDTEPTEEENVTELTEEEDVTELMEEDKVESTEEEGVSEPKEEEDVTEVSEEEKLPDYTEEEEVTDSTDVEKFKIAPKVKRVKDPKKVVKAAEPQQVKKVPIQTKVKKVKKPEMEEFTESEEEEKEDDEEEEAEEEAVEEEEESAEEEEAEEEGIEEKTDPEYKFEEEEETHKDEYVEVKLKRKRKKKWKPPNTTLKRAATSLLPSICIRFLWSEGRDFYITKVFLGAGFGGFVAIGLFFLIIDPLNLNEARKMGLLYPLFGACVLGWATSPLFRCACFLILPLVLGKEGRTYMIIYVMSAIYAGPVGNIENNLDNVVESIGCAVELQINHTKMMWKVMLAPLKSIVGNLVKEGKELGRDTNKIKKEFDPIKEQVMSKAGLNEKSETEEEAKEIKKEEVRKKKEEEERKKKEEEERKKKEEEEKKKAEEKKKKEEKKKNIKEPVKEGAKKFKLPTQKLFEIKTMLRCEYIAEEAERRCRDWFDMKHEKCMRTIWVPLLNHLLCLPMKFKFLCKLVHLMTTWCKSKIPVEGNFGTTYDNVDSTLTNLSSQFEINMAVKKEERPLIPVVNISTPEMMEEVKSGISDKKTKLNKMLIILQAILALSVLLIFVAAFSYASKYNGDILFDNIYITTYFKQIDARRKKRGKRTLLPLKKGEAVNYIFPFRIGILGCERMAVIRELLHCIPIIIFVIAVCIIDHLLTVIFQIIRKRASVEYTFKSAHEIGVFVGGDSLIARLLRKTIGLLNSRSETEMKSDNIRCLPNPEPLGAMDYFMISWPILLLALLCIVQAYMHRIRRAIATFFFPKREKKRILFLYNEMLRRRGFYVINVKKRIMARARRQRRMKTVAPGPLHRFFARFKWFKRKRCIVCKAKQNKNSVVCNNEECETVYCLLCWADMGKVCYACLPQTEDDFMSGESDYEEQLQYGG</sequence>
<dbReference type="Pfam" id="PF07782">
    <property type="entry name" value="DC_STAMP"/>
    <property type="match status" value="1"/>
</dbReference>
<dbReference type="Pfam" id="PF26037">
    <property type="entry name" value="zf-RING_DCST1_C"/>
    <property type="match status" value="1"/>
</dbReference>
<name>A0AAV7KP03_PLEWA</name>
<dbReference type="EMBL" id="JANPWB010000016">
    <property type="protein sequence ID" value="KAJ1080715.1"/>
    <property type="molecule type" value="Genomic_DNA"/>
</dbReference>
<organism evidence="9 10">
    <name type="scientific">Pleurodeles waltl</name>
    <name type="common">Iberian ribbed newt</name>
    <dbReference type="NCBI Taxonomy" id="8319"/>
    <lineage>
        <taxon>Eukaryota</taxon>
        <taxon>Metazoa</taxon>
        <taxon>Chordata</taxon>
        <taxon>Craniata</taxon>
        <taxon>Vertebrata</taxon>
        <taxon>Euteleostomi</taxon>
        <taxon>Amphibia</taxon>
        <taxon>Batrachia</taxon>
        <taxon>Caudata</taxon>
        <taxon>Salamandroidea</taxon>
        <taxon>Salamandridae</taxon>
        <taxon>Pleurodelinae</taxon>
        <taxon>Pleurodeles</taxon>
    </lineage>
</organism>
<gene>
    <name evidence="9" type="ORF">NDU88_000909</name>
</gene>
<evidence type="ECO:0000256" key="6">
    <source>
        <dbReference type="SAM" id="Phobius"/>
    </source>
</evidence>
<keyword evidence="3 6" id="KW-1133">Transmembrane helix</keyword>
<keyword evidence="4 6" id="KW-0472">Membrane</keyword>
<keyword evidence="2 6" id="KW-0812">Transmembrane</keyword>
<feature type="compositionally biased region" description="Acidic residues" evidence="5">
    <location>
        <begin position="566"/>
        <end position="606"/>
    </location>
</feature>
<dbReference type="Proteomes" id="UP001066276">
    <property type="component" value="Chromosome 12"/>
</dbReference>
<feature type="compositionally biased region" description="Basic and acidic residues" evidence="5">
    <location>
        <begin position="607"/>
        <end position="621"/>
    </location>
</feature>
<keyword evidence="10" id="KW-1185">Reference proteome</keyword>
<feature type="compositionally biased region" description="Basic and acidic residues" evidence="5">
    <location>
        <begin position="276"/>
        <end position="286"/>
    </location>
</feature>
<protein>
    <submittedName>
        <fullName evidence="9">Uncharacterized protein</fullName>
    </submittedName>
</protein>
<dbReference type="InterPro" id="IPR058842">
    <property type="entry name" value="DCST1_C"/>
</dbReference>
<evidence type="ECO:0000259" key="8">
    <source>
        <dbReference type="Pfam" id="PF26037"/>
    </source>
</evidence>
<dbReference type="InterPro" id="IPR012858">
    <property type="entry name" value="DC_STAMP-like"/>
</dbReference>
<feature type="compositionally biased region" description="Basic residues" evidence="5">
    <location>
        <begin position="321"/>
        <end position="337"/>
    </location>
</feature>
<feature type="region of interest" description="Disordered" evidence="5">
    <location>
        <begin position="826"/>
        <end position="889"/>
    </location>
</feature>
<feature type="domain" description="Dendritic cell-specific transmembrane protein-like" evidence="7">
    <location>
        <begin position="1075"/>
        <end position="1265"/>
    </location>
</feature>
<feature type="region of interest" description="Disordered" evidence="5">
    <location>
        <begin position="139"/>
        <end position="389"/>
    </location>
</feature>
<evidence type="ECO:0000256" key="1">
    <source>
        <dbReference type="ARBA" id="ARBA00004141"/>
    </source>
</evidence>
<dbReference type="InterPro" id="IPR051856">
    <property type="entry name" value="CSR-E3_Ligase_Protein"/>
</dbReference>
<comment type="caution">
    <text evidence="9">The sequence shown here is derived from an EMBL/GenBank/DDBJ whole genome shotgun (WGS) entry which is preliminary data.</text>
</comment>
<evidence type="ECO:0000256" key="2">
    <source>
        <dbReference type="ARBA" id="ARBA00022692"/>
    </source>
</evidence>
<feature type="transmembrane region" description="Helical" evidence="6">
    <location>
        <begin position="1221"/>
        <end position="1241"/>
    </location>
</feature>
<feature type="region of interest" description="Disordered" evidence="5">
    <location>
        <begin position="1"/>
        <end position="111"/>
    </location>
</feature>
<accession>A0AAV7KP03</accession>
<dbReference type="GO" id="GO:0016020">
    <property type="term" value="C:membrane"/>
    <property type="evidence" value="ECO:0007669"/>
    <property type="project" value="UniProtKB-SubCell"/>
</dbReference>
<feature type="compositionally biased region" description="Acidic residues" evidence="5">
    <location>
        <begin position="439"/>
        <end position="502"/>
    </location>
</feature>
<feature type="compositionally biased region" description="Polar residues" evidence="5">
    <location>
        <begin position="288"/>
        <end position="299"/>
    </location>
</feature>
<evidence type="ECO:0000313" key="9">
    <source>
        <dbReference type="EMBL" id="KAJ1080715.1"/>
    </source>
</evidence>
<evidence type="ECO:0000256" key="5">
    <source>
        <dbReference type="SAM" id="MobiDB-lite"/>
    </source>
</evidence>
<comment type="subcellular location">
    <subcellularLocation>
        <location evidence="1">Membrane</location>
        <topology evidence="1">Multi-pass membrane protein</topology>
    </subcellularLocation>
</comment>
<evidence type="ECO:0000256" key="4">
    <source>
        <dbReference type="ARBA" id="ARBA00023136"/>
    </source>
</evidence>
<feature type="compositionally biased region" description="Basic and acidic residues" evidence="5">
    <location>
        <begin position="843"/>
        <end position="889"/>
    </location>
</feature>
<feature type="compositionally biased region" description="Basic and acidic residues" evidence="5">
    <location>
        <begin position="139"/>
        <end position="230"/>
    </location>
</feature>
<proteinExistence type="predicted"/>
<dbReference type="PANTHER" id="PTHR21041">
    <property type="entry name" value="DENDRITIC CELL-SPECIFIC TRANSMEMBRANE PROTEIN"/>
    <property type="match status" value="1"/>
</dbReference>
<dbReference type="PANTHER" id="PTHR21041:SF17">
    <property type="entry name" value="E3 UBIQUITIN-PROTEIN LIGASE DCST1"/>
    <property type="match status" value="1"/>
</dbReference>
<feature type="compositionally biased region" description="Basic and acidic residues" evidence="5">
    <location>
        <begin position="1"/>
        <end position="16"/>
    </location>
</feature>
<evidence type="ECO:0000256" key="3">
    <source>
        <dbReference type="ARBA" id="ARBA00022989"/>
    </source>
</evidence>
<feature type="transmembrane region" description="Helical" evidence="6">
    <location>
        <begin position="670"/>
        <end position="694"/>
    </location>
</feature>
<feature type="transmembrane region" description="Helical" evidence="6">
    <location>
        <begin position="706"/>
        <end position="737"/>
    </location>
</feature>
<evidence type="ECO:0000259" key="7">
    <source>
        <dbReference type="Pfam" id="PF07782"/>
    </source>
</evidence>
<feature type="region of interest" description="Disordered" evidence="5">
    <location>
        <begin position="559"/>
        <end position="621"/>
    </location>
</feature>
<feature type="domain" description="E3 ubiquitin-protein ligase DCST1-like C-terminal" evidence="8">
    <location>
        <begin position="1314"/>
        <end position="1356"/>
    </location>
</feature>